<dbReference type="EC" id="5.2.1.8" evidence="3 9"/>
<dbReference type="SUPFAM" id="SSF102735">
    <property type="entry name" value="Trigger factor ribosome-binding domain"/>
    <property type="match status" value="1"/>
</dbReference>
<dbReference type="GO" id="GO:0051083">
    <property type="term" value="P:'de novo' cotranslational protein folding"/>
    <property type="evidence" value="ECO:0007669"/>
    <property type="project" value="TreeGrafter"/>
</dbReference>
<dbReference type="Gene3D" id="3.10.50.40">
    <property type="match status" value="1"/>
</dbReference>
<gene>
    <name evidence="9" type="primary">tig</name>
    <name evidence="14" type="ORF">A3J93_05160</name>
</gene>
<dbReference type="InterPro" id="IPR005215">
    <property type="entry name" value="Trig_fac"/>
</dbReference>
<dbReference type="Pfam" id="PF00254">
    <property type="entry name" value="FKBP_C"/>
    <property type="match status" value="1"/>
</dbReference>
<dbReference type="EMBL" id="MFQZ01000009">
    <property type="protein sequence ID" value="OGH87793.1"/>
    <property type="molecule type" value="Genomic_DNA"/>
</dbReference>
<feature type="domain" description="Trigger factor ribosome-binding bacterial" evidence="12">
    <location>
        <begin position="1"/>
        <end position="145"/>
    </location>
</feature>
<dbReference type="STRING" id="1798704.A3J93_05160"/>
<dbReference type="GO" id="GO:0003755">
    <property type="term" value="F:peptidyl-prolyl cis-trans isomerase activity"/>
    <property type="evidence" value="ECO:0007669"/>
    <property type="project" value="UniProtKB-UniRule"/>
</dbReference>
<dbReference type="Gene3D" id="3.30.70.1050">
    <property type="entry name" value="Trigger factor ribosome-binding domain"/>
    <property type="match status" value="1"/>
</dbReference>
<evidence type="ECO:0000259" key="11">
    <source>
        <dbReference type="Pfam" id="PF00254"/>
    </source>
</evidence>
<dbReference type="GO" id="GO:0044183">
    <property type="term" value="F:protein folding chaperone"/>
    <property type="evidence" value="ECO:0007669"/>
    <property type="project" value="TreeGrafter"/>
</dbReference>
<keyword evidence="9" id="KW-0963">Cytoplasm</keyword>
<dbReference type="InterPro" id="IPR027304">
    <property type="entry name" value="Trigger_fact/SurA_dom_sf"/>
</dbReference>
<dbReference type="GO" id="GO:0005737">
    <property type="term" value="C:cytoplasm"/>
    <property type="evidence" value="ECO:0007669"/>
    <property type="project" value="UniProtKB-SubCell"/>
</dbReference>
<reference evidence="14 15" key="1">
    <citation type="journal article" date="2016" name="Nat. Commun.">
        <title>Thousands of microbial genomes shed light on interconnected biogeochemical processes in an aquifer system.</title>
        <authorList>
            <person name="Anantharaman K."/>
            <person name="Brown C.T."/>
            <person name="Hug L.A."/>
            <person name="Sharon I."/>
            <person name="Castelle C.J."/>
            <person name="Probst A.J."/>
            <person name="Thomas B.C."/>
            <person name="Singh A."/>
            <person name="Wilkins M.J."/>
            <person name="Karaoz U."/>
            <person name="Brodie E.L."/>
            <person name="Williams K.H."/>
            <person name="Hubbard S.S."/>
            <person name="Banfield J.F."/>
        </authorList>
    </citation>
    <scope>NUCLEOTIDE SEQUENCE [LARGE SCALE GENOMIC DNA]</scope>
</reference>
<comment type="domain">
    <text evidence="9">Consists of 3 domains; the N-terminus binds the ribosome, the middle domain has PPIase activity, while the C-terminus has intrinsic chaperone activity on its own.</text>
</comment>
<name>A0A1F6NVQ4_9BACT</name>
<feature type="coiled-coil region" evidence="10">
    <location>
        <begin position="315"/>
        <end position="342"/>
    </location>
</feature>
<dbReference type="PIRSF" id="PIRSF003095">
    <property type="entry name" value="Trigger_factor"/>
    <property type="match status" value="1"/>
</dbReference>
<comment type="caution">
    <text evidence="14">The sequence shown here is derived from an EMBL/GenBank/DDBJ whole genome shotgun (WGS) entry which is preliminary data.</text>
</comment>
<evidence type="ECO:0000256" key="7">
    <source>
        <dbReference type="ARBA" id="ARBA00023235"/>
    </source>
</evidence>
<dbReference type="SUPFAM" id="SSF109998">
    <property type="entry name" value="Triger factor/SurA peptide-binding domain-like"/>
    <property type="match status" value="1"/>
</dbReference>
<comment type="similarity">
    <text evidence="2 9">Belongs to the FKBP-type PPIase family. Tig subfamily.</text>
</comment>
<evidence type="ECO:0000313" key="14">
    <source>
        <dbReference type="EMBL" id="OGH87793.1"/>
    </source>
</evidence>
<dbReference type="GO" id="GO:0051301">
    <property type="term" value="P:cell division"/>
    <property type="evidence" value="ECO:0007669"/>
    <property type="project" value="UniProtKB-KW"/>
</dbReference>
<dbReference type="InterPro" id="IPR036611">
    <property type="entry name" value="Trigger_fac_ribosome-bd_sf"/>
</dbReference>
<comment type="catalytic activity">
    <reaction evidence="1 9">
        <text>[protein]-peptidylproline (omega=180) = [protein]-peptidylproline (omega=0)</text>
        <dbReference type="Rhea" id="RHEA:16237"/>
        <dbReference type="Rhea" id="RHEA-COMP:10747"/>
        <dbReference type="Rhea" id="RHEA-COMP:10748"/>
        <dbReference type="ChEBI" id="CHEBI:83833"/>
        <dbReference type="ChEBI" id="CHEBI:83834"/>
        <dbReference type="EC" id="5.2.1.8"/>
    </reaction>
</comment>
<evidence type="ECO:0000256" key="3">
    <source>
        <dbReference type="ARBA" id="ARBA00013194"/>
    </source>
</evidence>
<evidence type="ECO:0000256" key="9">
    <source>
        <dbReference type="HAMAP-Rule" id="MF_00303"/>
    </source>
</evidence>
<dbReference type="AlphaFoldDB" id="A0A1F6NVQ4"/>
<keyword evidence="10" id="KW-0175">Coiled coil</keyword>
<evidence type="ECO:0000256" key="4">
    <source>
        <dbReference type="ARBA" id="ARBA00016902"/>
    </source>
</evidence>
<comment type="function">
    <text evidence="9">Involved in protein export. Acts as a chaperone by maintaining the newly synthesized protein in an open conformation. Functions as a peptidyl-prolyl cis-trans isomerase.</text>
</comment>
<sequence length="427" mass="48259">MSHTLKLLPQSQAELIITVAVADYKKDMEDAATRISLRAAIHGFRPGKAPYDIVKQQIGEIKILEEAMQIIVEKNFHTAVVAEKLTTVGMPEISLEKMAPGNDFVFKAIVALFPSLKLPDLATIKIAKKEVKVGDKQLNDVLDNLKKMRGKEVLKDGVATTADKAVVSMNMFIDKVPVEGGQAPNHQVYLSEPHYIPGFAEQIVGLKKDDKKNFTLKFPADHYQKHLAGKDIDFEVLVKDIYTLEYPTLDDEFAKGLGQTDLETLKKLLHGNLTAEAEKKETQRLEEEILHKIIEVAEFGELPEVLMRTEKHKMFNELKADLERAGIDMEKYLKDLKKTEDEIFKDFEERAITRVKAALVSRQVALDNNIKVEPSEIEKEKEAIRTAYKGDDKVEDALKRPEVLDMLAVTVQNRKVVEYLKEKVVGK</sequence>
<dbReference type="NCBIfam" id="TIGR00115">
    <property type="entry name" value="tig"/>
    <property type="match status" value="1"/>
</dbReference>
<evidence type="ECO:0000256" key="1">
    <source>
        <dbReference type="ARBA" id="ARBA00000971"/>
    </source>
</evidence>
<dbReference type="InterPro" id="IPR046357">
    <property type="entry name" value="PPIase_dom_sf"/>
</dbReference>
<dbReference type="InterPro" id="IPR001179">
    <property type="entry name" value="PPIase_FKBP_dom"/>
</dbReference>
<evidence type="ECO:0000259" key="12">
    <source>
        <dbReference type="Pfam" id="PF05697"/>
    </source>
</evidence>
<keyword evidence="9" id="KW-0131">Cell cycle</keyword>
<keyword evidence="5 9" id="KW-0697">Rotamase</keyword>
<dbReference type="HAMAP" id="MF_00303">
    <property type="entry name" value="Trigger_factor_Tig"/>
    <property type="match status" value="1"/>
</dbReference>
<organism evidence="14 15">
    <name type="scientific">Candidatus Magasanikbacteria bacterium RIFOXYC2_FULL_42_28</name>
    <dbReference type="NCBI Taxonomy" id="1798704"/>
    <lineage>
        <taxon>Bacteria</taxon>
        <taxon>Candidatus Magasanikiibacteriota</taxon>
    </lineage>
</organism>
<dbReference type="Pfam" id="PF05698">
    <property type="entry name" value="Trigger_C"/>
    <property type="match status" value="1"/>
</dbReference>
<keyword evidence="7 9" id="KW-0413">Isomerase</keyword>
<dbReference type="InterPro" id="IPR008880">
    <property type="entry name" value="Trigger_fac_C"/>
</dbReference>
<protein>
    <recommendedName>
        <fullName evidence="4 9">Trigger factor</fullName>
        <shortName evidence="9">TF</shortName>
        <ecNumber evidence="3 9">5.2.1.8</ecNumber>
    </recommendedName>
    <alternativeName>
        <fullName evidence="8 9">PPIase</fullName>
    </alternativeName>
</protein>
<evidence type="ECO:0000313" key="15">
    <source>
        <dbReference type="Proteomes" id="UP000177907"/>
    </source>
</evidence>
<dbReference type="GO" id="GO:0015031">
    <property type="term" value="P:protein transport"/>
    <property type="evidence" value="ECO:0007669"/>
    <property type="project" value="UniProtKB-UniRule"/>
</dbReference>
<evidence type="ECO:0000256" key="2">
    <source>
        <dbReference type="ARBA" id="ARBA00005464"/>
    </source>
</evidence>
<feature type="domain" description="Trigger factor C-terminal" evidence="13">
    <location>
        <begin position="262"/>
        <end position="422"/>
    </location>
</feature>
<proteinExistence type="inferred from homology"/>
<dbReference type="InterPro" id="IPR008881">
    <property type="entry name" value="Trigger_fac_ribosome-bd_bac"/>
</dbReference>
<dbReference type="GO" id="GO:0043335">
    <property type="term" value="P:protein unfolding"/>
    <property type="evidence" value="ECO:0007669"/>
    <property type="project" value="TreeGrafter"/>
</dbReference>
<keyword evidence="6 9" id="KW-0143">Chaperone</keyword>
<dbReference type="Pfam" id="PF05697">
    <property type="entry name" value="Trigger_N"/>
    <property type="match status" value="1"/>
</dbReference>
<accession>A0A1F6NVQ4</accession>
<dbReference type="Gene3D" id="1.10.3120.10">
    <property type="entry name" value="Trigger factor, C-terminal domain"/>
    <property type="match status" value="1"/>
</dbReference>
<feature type="domain" description="PPIase FKBP-type" evidence="11">
    <location>
        <begin position="160"/>
        <end position="236"/>
    </location>
</feature>
<evidence type="ECO:0000256" key="5">
    <source>
        <dbReference type="ARBA" id="ARBA00023110"/>
    </source>
</evidence>
<evidence type="ECO:0000259" key="13">
    <source>
        <dbReference type="Pfam" id="PF05698"/>
    </source>
</evidence>
<dbReference type="PANTHER" id="PTHR30560">
    <property type="entry name" value="TRIGGER FACTOR CHAPERONE AND PEPTIDYL-PROLYL CIS/TRANS ISOMERASE"/>
    <property type="match status" value="1"/>
</dbReference>
<dbReference type="SUPFAM" id="SSF54534">
    <property type="entry name" value="FKBP-like"/>
    <property type="match status" value="1"/>
</dbReference>
<dbReference type="GO" id="GO:0043022">
    <property type="term" value="F:ribosome binding"/>
    <property type="evidence" value="ECO:0007669"/>
    <property type="project" value="TreeGrafter"/>
</dbReference>
<evidence type="ECO:0000256" key="10">
    <source>
        <dbReference type="SAM" id="Coils"/>
    </source>
</evidence>
<comment type="subcellular location">
    <subcellularLocation>
        <location evidence="9">Cytoplasm</location>
    </subcellularLocation>
    <text evidence="9">About half TF is bound to the ribosome near the polypeptide exit tunnel while the other half is free in the cytoplasm.</text>
</comment>
<dbReference type="Proteomes" id="UP000177907">
    <property type="component" value="Unassembled WGS sequence"/>
</dbReference>
<evidence type="ECO:0000256" key="6">
    <source>
        <dbReference type="ARBA" id="ARBA00023186"/>
    </source>
</evidence>
<keyword evidence="9" id="KW-0132">Cell division</keyword>
<dbReference type="InterPro" id="IPR037041">
    <property type="entry name" value="Trigger_fac_C_sf"/>
</dbReference>
<dbReference type="PANTHER" id="PTHR30560:SF3">
    <property type="entry name" value="TRIGGER FACTOR-LIKE PROTEIN TIG, CHLOROPLASTIC"/>
    <property type="match status" value="1"/>
</dbReference>
<evidence type="ECO:0000256" key="8">
    <source>
        <dbReference type="ARBA" id="ARBA00029986"/>
    </source>
</evidence>